<dbReference type="PANTHER" id="PTHR12242">
    <property type="entry name" value="OS02G0130600 PROTEIN-RELATED"/>
    <property type="match status" value="1"/>
</dbReference>
<feature type="transmembrane region" description="Helical" evidence="1">
    <location>
        <begin position="163"/>
        <end position="182"/>
    </location>
</feature>
<feature type="transmembrane region" description="Helical" evidence="1">
    <location>
        <begin position="36"/>
        <end position="56"/>
    </location>
</feature>
<dbReference type="Proteomes" id="UP001516400">
    <property type="component" value="Unassembled WGS sequence"/>
</dbReference>
<evidence type="ECO:0008006" key="4">
    <source>
        <dbReference type="Google" id="ProtNLM"/>
    </source>
</evidence>
<feature type="transmembrane region" description="Helical" evidence="1">
    <location>
        <begin position="125"/>
        <end position="151"/>
    </location>
</feature>
<reference evidence="2 3" key="1">
    <citation type="journal article" date="2021" name="BMC Biol.">
        <title>Horizontally acquired antibacterial genes associated with adaptive radiation of ladybird beetles.</title>
        <authorList>
            <person name="Li H.S."/>
            <person name="Tang X.F."/>
            <person name="Huang Y.H."/>
            <person name="Xu Z.Y."/>
            <person name="Chen M.L."/>
            <person name="Du X.Y."/>
            <person name="Qiu B.Y."/>
            <person name="Chen P.T."/>
            <person name="Zhang W."/>
            <person name="Slipinski A."/>
            <person name="Escalona H.E."/>
            <person name="Waterhouse R.M."/>
            <person name="Zwick A."/>
            <person name="Pang H."/>
        </authorList>
    </citation>
    <scope>NUCLEOTIDE SEQUENCE [LARGE SCALE GENOMIC DNA]</scope>
    <source>
        <strain evidence="2">SYSU2018</strain>
    </source>
</reference>
<sequence>MVWKEQFSWKKFKFQYDNPEQIVLCQWQTDLGIPTAYLLFRMVFLAFFLGIWYAGIRMMYISFGCGCLKVVTKGSILLYYTTWSEIFCSVAAASSCLMTTIQYILDEDGEEENGKRSVFECRWWFRVHLVIYTLALDSSVALAFGYFGYVYYNERRYYRGISYVLHLWTGVMMLLDFMLSTLPTNLLHVYLAFGISAFYGFFSWVYYMLGGKDYLGEKYLYEVLNWEDDPWAAILAILGTLLFYIVVRLIVFCMYVLRGSIFYKHYYLATEEALRKRTFVSTS</sequence>
<comment type="caution">
    <text evidence="2">The sequence shown here is derived from an EMBL/GenBank/DDBJ whole genome shotgun (WGS) entry which is preliminary data.</text>
</comment>
<proteinExistence type="predicted"/>
<feature type="transmembrane region" description="Helical" evidence="1">
    <location>
        <begin position="188"/>
        <end position="209"/>
    </location>
</feature>
<organism evidence="2 3">
    <name type="scientific">Cryptolaemus montrouzieri</name>
    <dbReference type="NCBI Taxonomy" id="559131"/>
    <lineage>
        <taxon>Eukaryota</taxon>
        <taxon>Metazoa</taxon>
        <taxon>Ecdysozoa</taxon>
        <taxon>Arthropoda</taxon>
        <taxon>Hexapoda</taxon>
        <taxon>Insecta</taxon>
        <taxon>Pterygota</taxon>
        <taxon>Neoptera</taxon>
        <taxon>Endopterygota</taxon>
        <taxon>Coleoptera</taxon>
        <taxon>Polyphaga</taxon>
        <taxon>Cucujiformia</taxon>
        <taxon>Coccinelloidea</taxon>
        <taxon>Coccinellidae</taxon>
        <taxon>Scymninae</taxon>
        <taxon>Scymnini</taxon>
        <taxon>Cryptolaemus</taxon>
    </lineage>
</organism>
<keyword evidence="1" id="KW-1133">Transmembrane helix</keyword>
<protein>
    <recommendedName>
        <fullName evidence="4">Protein rolling stone</fullName>
    </recommendedName>
</protein>
<dbReference type="PANTHER" id="PTHR12242:SF1">
    <property type="entry name" value="MYND-TYPE DOMAIN-CONTAINING PROTEIN"/>
    <property type="match status" value="1"/>
</dbReference>
<gene>
    <name evidence="2" type="ORF">HHI36_018783</name>
</gene>
<feature type="transmembrane region" description="Helical" evidence="1">
    <location>
        <begin position="230"/>
        <end position="257"/>
    </location>
</feature>
<evidence type="ECO:0000256" key="1">
    <source>
        <dbReference type="SAM" id="Phobius"/>
    </source>
</evidence>
<feature type="transmembrane region" description="Helical" evidence="1">
    <location>
        <begin position="77"/>
        <end position="105"/>
    </location>
</feature>
<keyword evidence="1" id="KW-0472">Membrane</keyword>
<name>A0ABD2P128_9CUCU</name>
<dbReference type="EMBL" id="JABFTP020000165">
    <property type="protein sequence ID" value="KAL3284629.1"/>
    <property type="molecule type" value="Genomic_DNA"/>
</dbReference>
<keyword evidence="3" id="KW-1185">Reference proteome</keyword>
<evidence type="ECO:0000313" key="2">
    <source>
        <dbReference type="EMBL" id="KAL3284629.1"/>
    </source>
</evidence>
<evidence type="ECO:0000313" key="3">
    <source>
        <dbReference type="Proteomes" id="UP001516400"/>
    </source>
</evidence>
<dbReference type="InterPro" id="IPR049352">
    <property type="entry name" value="Rost"/>
</dbReference>
<dbReference type="AlphaFoldDB" id="A0ABD2P128"/>
<dbReference type="Pfam" id="PF21534">
    <property type="entry name" value="Rost"/>
    <property type="match status" value="1"/>
</dbReference>
<keyword evidence="1" id="KW-0812">Transmembrane</keyword>
<accession>A0ABD2P128</accession>